<dbReference type="Pfam" id="PF03358">
    <property type="entry name" value="FMN_red"/>
    <property type="match status" value="1"/>
</dbReference>
<comment type="caution">
    <text evidence="2">The sequence shown here is derived from an EMBL/GenBank/DDBJ whole genome shotgun (WGS) entry which is preliminary data.</text>
</comment>
<name>A0ABW4MWQ3_9CAUL</name>
<keyword evidence="3" id="KW-1185">Reference proteome</keyword>
<proteinExistence type="predicted"/>
<feature type="domain" description="NADPH-dependent FMN reductase-like" evidence="1">
    <location>
        <begin position="102"/>
        <end position="288"/>
    </location>
</feature>
<evidence type="ECO:0000313" key="2">
    <source>
        <dbReference type="EMBL" id="MFD1782417.1"/>
    </source>
</evidence>
<dbReference type="Proteomes" id="UP001597237">
    <property type="component" value="Unassembled WGS sequence"/>
</dbReference>
<dbReference type="EMBL" id="JBHUEY010000001">
    <property type="protein sequence ID" value="MFD1782417.1"/>
    <property type="molecule type" value="Genomic_DNA"/>
</dbReference>
<evidence type="ECO:0000259" key="1">
    <source>
        <dbReference type="Pfam" id="PF03358"/>
    </source>
</evidence>
<accession>A0ABW4MWQ3</accession>
<gene>
    <name evidence="2" type="ORF">ACFSC0_03340</name>
</gene>
<protein>
    <submittedName>
        <fullName evidence="2">Flavodoxin family protein</fullName>
    </submittedName>
</protein>
<dbReference type="RefSeq" id="WP_377280527.1">
    <property type="nucleotide sequence ID" value="NZ_JBHRSI010000001.1"/>
</dbReference>
<reference evidence="3" key="1">
    <citation type="journal article" date="2019" name="Int. J. Syst. Evol. Microbiol.">
        <title>The Global Catalogue of Microorganisms (GCM) 10K type strain sequencing project: providing services to taxonomists for standard genome sequencing and annotation.</title>
        <authorList>
            <consortium name="The Broad Institute Genomics Platform"/>
            <consortium name="The Broad Institute Genome Sequencing Center for Infectious Disease"/>
            <person name="Wu L."/>
            <person name="Ma J."/>
        </authorList>
    </citation>
    <scope>NUCLEOTIDE SEQUENCE [LARGE SCALE GENOMIC DNA]</scope>
    <source>
        <strain evidence="3">DFY28</strain>
    </source>
</reference>
<evidence type="ECO:0000313" key="3">
    <source>
        <dbReference type="Proteomes" id="UP001597237"/>
    </source>
</evidence>
<dbReference type="SUPFAM" id="SSF52218">
    <property type="entry name" value="Flavoproteins"/>
    <property type="match status" value="1"/>
</dbReference>
<organism evidence="2 3">
    <name type="scientific">Phenylobacterium terrae</name>
    <dbReference type="NCBI Taxonomy" id="2665495"/>
    <lineage>
        <taxon>Bacteria</taxon>
        <taxon>Pseudomonadati</taxon>
        <taxon>Pseudomonadota</taxon>
        <taxon>Alphaproteobacteria</taxon>
        <taxon>Caulobacterales</taxon>
        <taxon>Caulobacteraceae</taxon>
        <taxon>Phenylobacterium</taxon>
    </lineage>
</organism>
<dbReference type="InterPro" id="IPR005025">
    <property type="entry name" value="FMN_Rdtase-like_dom"/>
</dbReference>
<sequence length="359" mass="40566">MTAPEPRKGMPSPRLTKSEFRQRYLKAFADPAFEAVSAELEKVFEAAWDAYEHSRKSPRTRKAGPQFADPDYDLALDWLEARAAIQAAQALHDDPAGPDRFLLINCSSRSEHTCPGEMSKSWRLMELGRQVFEAAPNTAVEVLDLSRLASEYGREIHPCKACFSTSPALCHWPCSCYPNYSLGQVHDWMNEIYPMWVRAHGIMIVTPVNWYQVSSPLKLMMDRLVCADGGNPDPTRTHGKDAKKAKEIELAGWDYPRHLAGRLFAVVVHGDVEGVENVRRSISDWLCFMHLCPAGPSAELDRYIGYWKPYATSHDELDREAALQEEVRNAARTLLEGVQAERQGRQITAGRNLRAPREK</sequence>
<dbReference type="Gene3D" id="3.40.50.360">
    <property type="match status" value="1"/>
</dbReference>
<dbReference type="InterPro" id="IPR029039">
    <property type="entry name" value="Flavoprotein-like_sf"/>
</dbReference>